<evidence type="ECO:0000256" key="1">
    <source>
        <dbReference type="SAM" id="MobiDB-lite"/>
    </source>
</evidence>
<feature type="region of interest" description="Disordered" evidence="1">
    <location>
        <begin position="209"/>
        <end position="314"/>
    </location>
</feature>
<feature type="region of interest" description="Disordered" evidence="1">
    <location>
        <begin position="754"/>
        <end position="779"/>
    </location>
</feature>
<dbReference type="Proteomes" id="UP000294933">
    <property type="component" value="Unassembled WGS sequence"/>
</dbReference>
<dbReference type="AlphaFoldDB" id="A0A4R5XGG1"/>
<protein>
    <submittedName>
        <fullName evidence="2">Uncharacterized protein</fullName>
    </submittedName>
</protein>
<feature type="compositionally biased region" description="Polar residues" evidence="1">
    <location>
        <begin position="280"/>
        <end position="297"/>
    </location>
</feature>
<organism evidence="2 3">
    <name type="scientific">Rickenella mellea</name>
    <dbReference type="NCBI Taxonomy" id="50990"/>
    <lineage>
        <taxon>Eukaryota</taxon>
        <taxon>Fungi</taxon>
        <taxon>Dikarya</taxon>
        <taxon>Basidiomycota</taxon>
        <taxon>Agaricomycotina</taxon>
        <taxon>Agaricomycetes</taxon>
        <taxon>Hymenochaetales</taxon>
        <taxon>Rickenellaceae</taxon>
        <taxon>Rickenella</taxon>
    </lineage>
</organism>
<keyword evidence="3" id="KW-1185">Reference proteome</keyword>
<dbReference type="VEuPathDB" id="FungiDB:BD410DRAFT_798611"/>
<evidence type="ECO:0000313" key="3">
    <source>
        <dbReference type="Proteomes" id="UP000294933"/>
    </source>
</evidence>
<dbReference type="OrthoDB" id="3304907at2759"/>
<gene>
    <name evidence="2" type="ORF">BD410DRAFT_798611</name>
</gene>
<name>A0A4R5XGG1_9AGAM</name>
<feature type="compositionally biased region" description="Acidic residues" evidence="1">
    <location>
        <begin position="254"/>
        <end position="277"/>
    </location>
</feature>
<evidence type="ECO:0000313" key="2">
    <source>
        <dbReference type="EMBL" id="TDL30233.1"/>
    </source>
</evidence>
<accession>A0A4R5XGG1</accession>
<proteinExistence type="predicted"/>
<dbReference type="EMBL" id="ML170156">
    <property type="protein sequence ID" value="TDL30233.1"/>
    <property type="molecule type" value="Genomic_DNA"/>
</dbReference>
<sequence length="779" mass="85504">MRMAMPFPPHPPLLLVPLHRLRARVRGLGSARRYVVVGEWVVVVVAARPFAVHPCLWGSEMAWGRRWGVGGQACLCGCYPPTADIVHERCASAPLGVGEGGGGVGGGVGGNRVGLRSGLRVSNDGAPNPSFTPRIPPPSIACTFAGCESSWVVLKADPQSAQLDAMGVLSGGLGCLAVFGTLRGGAGLLKIALTIFVALSLDMSRVRPTAKATTSQRPSTGGKAPRSTVSGKAPRKTFSGKGLRQTPRTALAPEPEEDSLREDAESETESDDDDGDNVDLTPTQRRQPGPTAQSGEPSSAPPALSNKRGAKESAVQEINNYRAHRDALVREAHQNMEGRKKSRFLPNFIARRLRKQIKRIPKAIYSTRQYKVKRAAERHDKNVSNVNLGLKHNYKVQHFKEISKQPNKIQLWKPVTPGCRAFCAANCEGTGDGLKGEIEEGKLMMVRHAPGPKGPDGFVPDAPLFYHIECLSPGMLARYSNPATFKFHGKLPDNEKARFQTLVDQAVITMENNPPPKKKKIDTNTLSVTAFKRLTRGRTKAASNLHKAQQTWKQHATYVANSRAEKLILIASRKCENSKKRYTKLAHAKSKVELENAELRILNDSQKNAVNLYESMLAQRGRKLAFEKQMRKIAKEEGYKLRAVARDQSALNFHLISNCYRAMQQSLALRTAYTNALDEISPGLSGSHMAMLRMIADRPPGGFATSGNDAGETVRSYMNSILQDLVNFNYRAENKAHLQRELKQMAKDVEALMADWNPDEDEDERAEGNEVDQLASDHE</sequence>
<reference evidence="2 3" key="1">
    <citation type="submission" date="2018-06" db="EMBL/GenBank/DDBJ databases">
        <title>A transcriptomic atlas of mushroom development highlights an independent origin of complex multicellularity.</title>
        <authorList>
            <consortium name="DOE Joint Genome Institute"/>
            <person name="Krizsan K."/>
            <person name="Almasi E."/>
            <person name="Merenyi Z."/>
            <person name="Sahu N."/>
            <person name="Viragh M."/>
            <person name="Koszo T."/>
            <person name="Mondo S."/>
            <person name="Kiss B."/>
            <person name="Balint B."/>
            <person name="Kues U."/>
            <person name="Barry K."/>
            <person name="Hegedus J.C."/>
            <person name="Henrissat B."/>
            <person name="Johnson J."/>
            <person name="Lipzen A."/>
            <person name="Ohm R."/>
            <person name="Nagy I."/>
            <person name="Pangilinan J."/>
            <person name="Yan J."/>
            <person name="Xiong Y."/>
            <person name="Grigoriev I.V."/>
            <person name="Hibbett D.S."/>
            <person name="Nagy L.G."/>
        </authorList>
    </citation>
    <scope>NUCLEOTIDE SEQUENCE [LARGE SCALE GENOMIC DNA]</scope>
    <source>
        <strain evidence="2 3">SZMC22713</strain>
    </source>
</reference>